<dbReference type="Gene3D" id="2.40.170.20">
    <property type="entry name" value="TonB-dependent receptor, beta-barrel domain"/>
    <property type="match status" value="1"/>
</dbReference>
<comment type="caution">
    <text evidence="10">The sequence shown here is derived from an EMBL/GenBank/DDBJ whole genome shotgun (WGS) entry which is preliminary data.</text>
</comment>
<dbReference type="AlphaFoldDB" id="A0A0J7KU62"/>
<reference evidence="10 11" key="1">
    <citation type="submission" date="2015-04" db="EMBL/GenBank/DDBJ databases">
        <title>Lasius niger genome sequencing.</title>
        <authorList>
            <person name="Konorov E.A."/>
            <person name="Nikitin M.A."/>
            <person name="Kirill M.V."/>
            <person name="Chang P."/>
        </authorList>
    </citation>
    <scope>NUCLEOTIDE SEQUENCE [LARGE SCALE GENOMIC DNA]</scope>
    <source>
        <tissue evidence="10">Whole</tissue>
    </source>
</reference>
<dbReference type="InterPro" id="IPR000531">
    <property type="entry name" value="Beta-barrel_TonB"/>
</dbReference>
<evidence type="ECO:0000313" key="11">
    <source>
        <dbReference type="Proteomes" id="UP000036403"/>
    </source>
</evidence>
<feature type="domain" description="TonB-dependent receptor plug" evidence="9">
    <location>
        <begin position="4"/>
        <end position="92"/>
    </location>
</feature>
<dbReference type="Pfam" id="PF00593">
    <property type="entry name" value="TonB_dep_Rec_b-barrel"/>
    <property type="match status" value="1"/>
</dbReference>
<evidence type="ECO:0000256" key="6">
    <source>
        <dbReference type="ARBA" id="ARBA00023237"/>
    </source>
</evidence>
<comment type="subcellular location">
    <subcellularLocation>
        <location evidence="1">Cell outer membrane</location>
        <topology evidence="1">Multi-pass membrane protein</topology>
    </subcellularLocation>
</comment>
<dbReference type="Pfam" id="PF07715">
    <property type="entry name" value="Plug"/>
    <property type="match status" value="2"/>
</dbReference>
<feature type="region of interest" description="Disordered" evidence="7">
    <location>
        <begin position="622"/>
        <end position="673"/>
    </location>
</feature>
<evidence type="ECO:0000256" key="3">
    <source>
        <dbReference type="ARBA" id="ARBA00022692"/>
    </source>
</evidence>
<dbReference type="Gene3D" id="2.170.130.10">
    <property type="entry name" value="TonB-dependent receptor, plug domain"/>
    <property type="match status" value="2"/>
</dbReference>
<evidence type="ECO:0000256" key="5">
    <source>
        <dbReference type="ARBA" id="ARBA00023136"/>
    </source>
</evidence>
<dbReference type="InterPro" id="IPR037066">
    <property type="entry name" value="Plug_dom_sf"/>
</dbReference>
<evidence type="ECO:0000256" key="7">
    <source>
        <dbReference type="SAM" id="MobiDB-lite"/>
    </source>
</evidence>
<keyword evidence="10" id="KW-0675">Receptor</keyword>
<evidence type="ECO:0000256" key="4">
    <source>
        <dbReference type="ARBA" id="ARBA00023077"/>
    </source>
</evidence>
<sequence>MQTSHDVIENQQLRTVDQMVGFMPSVQIQPKGDNPVFTGIINRGFTADKFSNSRVDGLNASFSTPLATEEVDHLSILNGMSGAVYGPESPAGMVEVALKRPTIKPFFNFNFGYDSNASPLESLDTSFGKGPIKIRFNYMNQTGQMYVKGSNQWRNAYSGDIDIQLAKHTKLELDGSQYNMSYSGLPGIFTYGNNIMLPDAPSAATPGYGQAQGGVNASTSMGVMKLKHDFSRNLHLTLGGLYQSSPSYNHSITNNLFDNQGDYHQSVTAIPVGREFSMWSNMAYLNATLHTGAVLHHFNLGTNGYTAKMDSPLQFQSFEIGNGSLANPQMVDGPQPKFSGSYHQSTTQQQSLLFGDDMDIGKYFSVMGQFSWGWINLENENKQHQITSQSHAAGAFSPAVGATFHPAKSFSAYFNWGQSIGAGIQASAGSLNAGEMLPIYHSEQYEGGIKYLYRNRISFNLDGFTMTRPYAFTDPVTHLYAYNGLQRDSGIEFQTSGSLTSEISVLGGVTWLHPFLEHSSTPLIAGKEIAGVPEWASDFLLDYHPHFLHGVAFNRAILFAPKKSSAEQETKDKEQAIAHAMLPLPFQQQTDGTHNGHSEKTFDPENSQSYQHYFAHPLSFADPIPSDHNSLDPSDPRNGPTYKKFFVPAEDRAPRLRKKRRHGGPRAGGSEHLGAVGHRRHVVKDVEKSSNAETTIGRATLEHFAEGTNALQALAASTPGASFNSGDAAGLDAFANTFYLRGYNQTQLGYTMDGIPLGNQGYGGQAGADANQIIIQENIASLSASQGAGSLETPSSTLLGGTVTYTTLDPSNKFGVHINQQFGSFNGYRTFGRLDSGVLNKTGTKFYASFLRNSQDLWTNSDYSRTEMDLLKPYGGGNQKPYGYNREESVNFKLVQPISNFGKLTLTSNWADQPEYGISDVNASMKKAFGYGAYNLAPDYNGFNHLAGHCKNNKAPDYAGSNLCNLGYDYTEVQRVYLEGLRADFQISPSIKTSSVVYGQRMVFKWLET</sequence>
<dbReference type="PANTHER" id="PTHR32552">
    <property type="entry name" value="FERRICHROME IRON RECEPTOR-RELATED"/>
    <property type="match status" value="1"/>
</dbReference>
<proteinExistence type="predicted"/>
<dbReference type="PANTHER" id="PTHR32552:SF82">
    <property type="entry name" value="FCUA PROTEIN"/>
    <property type="match status" value="1"/>
</dbReference>
<evidence type="ECO:0000313" key="10">
    <source>
        <dbReference type="EMBL" id="KMQ93826.1"/>
    </source>
</evidence>
<dbReference type="SUPFAM" id="SSF56935">
    <property type="entry name" value="Porins"/>
    <property type="match status" value="2"/>
</dbReference>
<protein>
    <submittedName>
        <fullName evidence="10">Ferric siderophore receptor</fullName>
    </submittedName>
</protein>
<dbReference type="STRING" id="67767.A0A0J7KU62"/>
<evidence type="ECO:0000259" key="8">
    <source>
        <dbReference type="Pfam" id="PF00593"/>
    </source>
</evidence>
<dbReference type="InterPro" id="IPR036942">
    <property type="entry name" value="Beta-barrel_TonB_sf"/>
</dbReference>
<dbReference type="InterPro" id="IPR039426">
    <property type="entry name" value="TonB-dep_rcpt-like"/>
</dbReference>
<evidence type="ECO:0000259" key="9">
    <source>
        <dbReference type="Pfam" id="PF07715"/>
    </source>
</evidence>
<dbReference type="InterPro" id="IPR012910">
    <property type="entry name" value="Plug_dom"/>
</dbReference>
<keyword evidence="5" id="KW-0472">Membrane</keyword>
<evidence type="ECO:0000256" key="1">
    <source>
        <dbReference type="ARBA" id="ARBA00004571"/>
    </source>
</evidence>
<keyword evidence="2" id="KW-0813">Transport</keyword>
<dbReference type="EMBL" id="LBMM01003189">
    <property type="protein sequence ID" value="KMQ93826.1"/>
    <property type="molecule type" value="Genomic_DNA"/>
</dbReference>
<feature type="domain" description="TonB-dependent receptor plug" evidence="9">
    <location>
        <begin position="687"/>
        <end position="797"/>
    </location>
</feature>
<keyword evidence="11" id="KW-1185">Reference proteome</keyword>
<feature type="domain" description="TonB-dependent receptor-like beta-barrel" evidence="8">
    <location>
        <begin position="177"/>
        <end position="546"/>
    </location>
</feature>
<keyword evidence="4" id="KW-0798">TonB box</keyword>
<gene>
    <name evidence="10" type="ORF">RF55_6041</name>
</gene>
<feature type="compositionally biased region" description="Basic residues" evidence="7">
    <location>
        <begin position="655"/>
        <end position="664"/>
    </location>
</feature>
<dbReference type="Proteomes" id="UP000036403">
    <property type="component" value="Unassembled WGS sequence"/>
</dbReference>
<keyword evidence="3" id="KW-0812">Transmembrane</keyword>
<organism evidence="10 11">
    <name type="scientific">Lasius niger</name>
    <name type="common">Black garden ant</name>
    <dbReference type="NCBI Taxonomy" id="67767"/>
    <lineage>
        <taxon>Eukaryota</taxon>
        <taxon>Metazoa</taxon>
        <taxon>Ecdysozoa</taxon>
        <taxon>Arthropoda</taxon>
        <taxon>Hexapoda</taxon>
        <taxon>Insecta</taxon>
        <taxon>Pterygota</taxon>
        <taxon>Neoptera</taxon>
        <taxon>Endopterygota</taxon>
        <taxon>Hymenoptera</taxon>
        <taxon>Apocrita</taxon>
        <taxon>Aculeata</taxon>
        <taxon>Formicoidea</taxon>
        <taxon>Formicidae</taxon>
        <taxon>Formicinae</taxon>
        <taxon>Lasius</taxon>
        <taxon>Lasius</taxon>
    </lineage>
</organism>
<accession>A0A0J7KU62</accession>
<keyword evidence="6" id="KW-0998">Cell outer membrane</keyword>
<name>A0A0J7KU62_LASNI</name>
<dbReference type="GO" id="GO:0015344">
    <property type="term" value="F:siderophore uptake transmembrane transporter activity"/>
    <property type="evidence" value="ECO:0007669"/>
    <property type="project" value="TreeGrafter"/>
</dbReference>
<dbReference type="PaxDb" id="67767-A0A0J7KU62"/>
<evidence type="ECO:0000256" key="2">
    <source>
        <dbReference type="ARBA" id="ARBA00022448"/>
    </source>
</evidence>